<dbReference type="InterPro" id="IPR013196">
    <property type="entry name" value="HTH_11"/>
</dbReference>
<evidence type="ECO:0000256" key="2">
    <source>
        <dbReference type="HAMAP-Rule" id="MF_00978"/>
    </source>
</evidence>
<keyword evidence="2" id="KW-0805">Transcription regulation</keyword>
<comment type="function">
    <text evidence="2">Acts both as a biotin--[acetyl-CoA-carboxylase] ligase and a repressor.</text>
</comment>
<dbReference type="GO" id="GO:0004077">
    <property type="term" value="F:biotin--[biotin carboxyl-carrier protein] ligase activity"/>
    <property type="evidence" value="ECO:0007669"/>
    <property type="project" value="UniProtKB-UniRule"/>
</dbReference>
<dbReference type="PANTHER" id="PTHR12835">
    <property type="entry name" value="BIOTIN PROTEIN LIGASE"/>
    <property type="match status" value="1"/>
</dbReference>
<dbReference type="EMBL" id="LRDH01000169">
    <property type="protein sequence ID" value="PPV12003.1"/>
    <property type="molecule type" value="Genomic_DNA"/>
</dbReference>
<dbReference type="InterPro" id="IPR036390">
    <property type="entry name" value="WH_DNA-bd_sf"/>
</dbReference>
<evidence type="ECO:0000313" key="5">
    <source>
        <dbReference type="Proteomes" id="UP000238081"/>
    </source>
</evidence>
<dbReference type="InterPro" id="IPR030855">
    <property type="entry name" value="Bifunct_BirA"/>
</dbReference>
<dbReference type="AlphaFoldDB" id="A0A2S7F539"/>
<dbReference type="PANTHER" id="PTHR12835:SF5">
    <property type="entry name" value="BIOTIN--PROTEIN LIGASE"/>
    <property type="match status" value="1"/>
</dbReference>
<dbReference type="GO" id="GO:0005737">
    <property type="term" value="C:cytoplasm"/>
    <property type="evidence" value="ECO:0007669"/>
    <property type="project" value="TreeGrafter"/>
</dbReference>
<dbReference type="Pfam" id="PF08279">
    <property type="entry name" value="HTH_11"/>
    <property type="match status" value="1"/>
</dbReference>
<dbReference type="InterPro" id="IPR045864">
    <property type="entry name" value="aa-tRNA-synth_II/BPL/LPL"/>
</dbReference>
<dbReference type="SUPFAM" id="SSF46785">
    <property type="entry name" value="Winged helix' DNA-binding domain"/>
    <property type="match status" value="1"/>
</dbReference>
<dbReference type="NCBIfam" id="TIGR00121">
    <property type="entry name" value="birA_ligase"/>
    <property type="match status" value="1"/>
</dbReference>
<name>A0A2S7F539_CLOBU</name>
<feature type="binding site" evidence="2">
    <location>
        <position position="113"/>
    </location>
    <ligand>
        <name>biotin</name>
        <dbReference type="ChEBI" id="CHEBI:57586"/>
    </ligand>
</feature>
<dbReference type="Gene3D" id="3.30.930.10">
    <property type="entry name" value="Bira Bifunctional Protein, Domain 2"/>
    <property type="match status" value="1"/>
</dbReference>
<comment type="caution">
    <text evidence="2">Lacks conserved residue(s) required for the propagation of feature annotation.</text>
</comment>
<feature type="domain" description="BPL/LPL catalytic" evidence="3">
    <location>
        <begin position="66"/>
        <end position="255"/>
    </location>
</feature>
<dbReference type="Gene3D" id="1.10.10.10">
    <property type="entry name" value="Winged helix-like DNA-binding domain superfamily/Winged helix DNA-binding domain"/>
    <property type="match status" value="1"/>
</dbReference>
<dbReference type="HAMAP" id="MF_00978">
    <property type="entry name" value="Bifunct_BirA"/>
    <property type="match status" value="1"/>
</dbReference>
<sequence length="322" mass="36502">MEDKILDILKNSSKHVSGEFLSSSLDVSRTAIWKHIKNLKNKGYLIEGISNKGYKLLSSPDKINKPDFFSKLKTKELGRNFIHFDLIDSTNLKAKDLAKNNCPNGTIIVAEEQSMANGRFKRVWNSPKGGIWFTLILRPHIPTSEAPKITQIAAACIYKTLKELNIDSKIKWPNDIHLNNKKLCGILGEMSCDMDTINYLAIGIGMNINVDITLLDEEVQKTATSLKNEYNIEFDRNEILAKFLNNFEIEYEKFSKDLNLENTIKICREHSNIWGKKAKLITYANEELVTCISLSNQGDLIIQDADGNERTVLSGEISFKLD</sequence>
<dbReference type="InterPro" id="IPR004408">
    <property type="entry name" value="Biotin_CoA_COase_ligase"/>
</dbReference>
<keyword evidence="2" id="KW-0804">Transcription</keyword>
<dbReference type="InterPro" id="IPR036388">
    <property type="entry name" value="WH-like_DNA-bd_sf"/>
</dbReference>
<dbReference type="GO" id="GO:0009249">
    <property type="term" value="P:protein lipoylation"/>
    <property type="evidence" value="ECO:0007669"/>
    <property type="project" value="UniProtKB-ARBA"/>
</dbReference>
<gene>
    <name evidence="2" type="primary">birA</name>
    <name evidence="4" type="ORF">AWN73_20120</name>
</gene>
<dbReference type="EC" id="6.3.4.15" evidence="2"/>
<protein>
    <recommendedName>
        <fullName evidence="2">Bifunctional ligase/repressor BirA</fullName>
    </recommendedName>
    <alternativeName>
        <fullName evidence="2">Biotin--[acetyl-CoA-carboxylase] ligase</fullName>
        <ecNumber evidence="2">6.3.4.15</ecNumber>
    </alternativeName>
    <alternativeName>
        <fullName evidence="2">Biotin--protein ligase</fullName>
    </alternativeName>
    <alternativeName>
        <fullName evidence="2">Biotin-[acetyl-CoA carboxylase] synthetase</fullName>
    </alternativeName>
</protein>
<evidence type="ECO:0000313" key="4">
    <source>
        <dbReference type="EMBL" id="PPV12003.1"/>
    </source>
</evidence>
<keyword evidence="2" id="KW-0678">Repressor</keyword>
<evidence type="ECO:0000259" key="3">
    <source>
        <dbReference type="PROSITE" id="PS51733"/>
    </source>
</evidence>
<dbReference type="SUPFAM" id="SSF55681">
    <property type="entry name" value="Class II aaRS and biotin synthetases"/>
    <property type="match status" value="1"/>
</dbReference>
<feature type="DNA-binding region" description="H-T-H motif" evidence="2">
    <location>
        <begin position="18"/>
        <end position="37"/>
    </location>
</feature>
<keyword evidence="2" id="KW-0547">Nucleotide-binding</keyword>
<dbReference type="InterPro" id="IPR004143">
    <property type="entry name" value="BPL_LPL_catalytic"/>
</dbReference>
<keyword evidence="2" id="KW-0067">ATP-binding</keyword>
<dbReference type="Proteomes" id="UP000238081">
    <property type="component" value="Unassembled WGS sequence"/>
</dbReference>
<organism evidence="4 5">
    <name type="scientific">Clostridium butyricum</name>
    <dbReference type="NCBI Taxonomy" id="1492"/>
    <lineage>
        <taxon>Bacteria</taxon>
        <taxon>Bacillati</taxon>
        <taxon>Bacillota</taxon>
        <taxon>Clostridia</taxon>
        <taxon>Eubacteriales</taxon>
        <taxon>Clostridiaceae</taxon>
        <taxon>Clostridium</taxon>
    </lineage>
</organism>
<feature type="binding site" evidence="2">
    <location>
        <position position="182"/>
    </location>
    <ligand>
        <name>biotin</name>
        <dbReference type="ChEBI" id="CHEBI:57586"/>
    </ligand>
</feature>
<dbReference type="GO" id="GO:0016740">
    <property type="term" value="F:transferase activity"/>
    <property type="evidence" value="ECO:0007669"/>
    <property type="project" value="UniProtKB-ARBA"/>
</dbReference>
<proteinExistence type="inferred from homology"/>
<keyword evidence="1 2" id="KW-0436">Ligase</keyword>
<evidence type="ECO:0000256" key="1">
    <source>
        <dbReference type="ARBA" id="ARBA00022598"/>
    </source>
</evidence>
<feature type="binding site" evidence="2">
    <location>
        <begin position="89"/>
        <end position="91"/>
    </location>
    <ligand>
        <name>biotin</name>
        <dbReference type="ChEBI" id="CHEBI:57586"/>
    </ligand>
</feature>
<dbReference type="GO" id="GO:0003677">
    <property type="term" value="F:DNA binding"/>
    <property type="evidence" value="ECO:0007669"/>
    <property type="project" value="UniProtKB-UniRule"/>
</dbReference>
<dbReference type="RefSeq" id="WP_043663538.1">
    <property type="nucleotide sequence ID" value="NZ_JSEG01000007.1"/>
</dbReference>
<comment type="caution">
    <text evidence="4">The sequence shown here is derived from an EMBL/GenBank/DDBJ whole genome shotgun (WGS) entry which is preliminary data.</text>
</comment>
<dbReference type="Pfam" id="PF03099">
    <property type="entry name" value="BPL_LplA_LipB"/>
    <property type="match status" value="1"/>
</dbReference>
<accession>A0A2S7F539</accession>
<keyword evidence="2" id="KW-0092">Biotin</keyword>
<keyword evidence="2" id="KW-0238">DNA-binding</keyword>
<dbReference type="PROSITE" id="PS51733">
    <property type="entry name" value="BPL_LPL_CATALYTIC"/>
    <property type="match status" value="1"/>
</dbReference>
<dbReference type="GO" id="GO:0005524">
    <property type="term" value="F:ATP binding"/>
    <property type="evidence" value="ECO:0007669"/>
    <property type="project" value="UniProtKB-UniRule"/>
</dbReference>
<dbReference type="CDD" id="cd16442">
    <property type="entry name" value="BPL"/>
    <property type="match status" value="1"/>
</dbReference>
<dbReference type="GO" id="GO:0006355">
    <property type="term" value="P:regulation of DNA-templated transcription"/>
    <property type="evidence" value="ECO:0007669"/>
    <property type="project" value="UniProtKB-UniRule"/>
</dbReference>
<reference evidence="4 5" key="1">
    <citation type="submission" date="2016-01" db="EMBL/GenBank/DDBJ databases">
        <title>Characterization of the Clostridium difficile lineages that are prevalent in Hong Kong and China.</title>
        <authorList>
            <person name="Kwok J.S.-L."/>
            <person name="Lam W.-Y."/>
            <person name="Ip M."/>
            <person name="Chan T.-F."/>
            <person name="Hawkey P.M."/>
            <person name="Tsui S.K.-W."/>
        </authorList>
    </citation>
    <scope>NUCLEOTIDE SEQUENCE [LARGE SCALE GENOMIC DNA]</scope>
    <source>
        <strain evidence="4 5">300064</strain>
    </source>
</reference>
<comment type="catalytic activity">
    <reaction evidence="2">
        <text>biotin + L-lysyl-[protein] + ATP = N(6)-biotinyl-L-lysyl-[protein] + AMP + diphosphate + H(+)</text>
        <dbReference type="Rhea" id="RHEA:11756"/>
        <dbReference type="Rhea" id="RHEA-COMP:9752"/>
        <dbReference type="Rhea" id="RHEA-COMP:10505"/>
        <dbReference type="ChEBI" id="CHEBI:15378"/>
        <dbReference type="ChEBI" id="CHEBI:29969"/>
        <dbReference type="ChEBI" id="CHEBI:30616"/>
        <dbReference type="ChEBI" id="CHEBI:33019"/>
        <dbReference type="ChEBI" id="CHEBI:57586"/>
        <dbReference type="ChEBI" id="CHEBI:83144"/>
        <dbReference type="ChEBI" id="CHEBI:456215"/>
        <dbReference type="EC" id="6.3.4.15"/>
    </reaction>
</comment>
<comment type="similarity">
    <text evidence="2">Belongs to the biotin--protein ligase family.</text>
</comment>